<keyword evidence="1" id="KW-1133">Transmembrane helix</keyword>
<reference evidence="3 4" key="2">
    <citation type="journal article" date="2021" name="AMB Express">
        <title>Isolation and characterisation of Methylocystis spp. for poly-3-hydroxybutyrate production using waste methane feedstocks.</title>
        <authorList>
            <person name="Rumah B.L."/>
            <person name="Stead C.E."/>
            <person name="Claxton Stevens B.H."/>
            <person name="Minton N.P."/>
            <person name="Grosse-Honebrink A."/>
            <person name="Zhang Y."/>
        </authorList>
    </citation>
    <scope>NUCLEOTIDE SEQUENCE [LARGE SCALE GENOMIC DNA]</scope>
    <source>
        <strain evidence="3 4">BRCS1</strain>
    </source>
</reference>
<dbReference type="Pfam" id="PF12275">
    <property type="entry name" value="DUF3616"/>
    <property type="match status" value="2"/>
</dbReference>
<protein>
    <submittedName>
        <fullName evidence="3">DUF3616 domain-containing protein</fullName>
    </submittedName>
</protein>
<name>A0ABX6EHN7_9HYPH</name>
<dbReference type="EMBL" id="CP044328">
    <property type="protein sequence ID" value="QGM94272.1"/>
    <property type="molecule type" value="Genomic_DNA"/>
</dbReference>
<gene>
    <name evidence="3" type="ORF">F7D13_09650</name>
</gene>
<evidence type="ECO:0000259" key="2">
    <source>
        <dbReference type="Pfam" id="PF12275"/>
    </source>
</evidence>
<feature type="domain" description="DUF3616" evidence="2">
    <location>
        <begin position="165"/>
        <end position="343"/>
    </location>
</feature>
<evidence type="ECO:0000313" key="3">
    <source>
        <dbReference type="EMBL" id="QGM94272.1"/>
    </source>
</evidence>
<evidence type="ECO:0000313" key="4">
    <source>
        <dbReference type="Proteomes" id="UP000424673"/>
    </source>
</evidence>
<sequence length="359" mass="38512">MWTTRPPGPRFVAYRLFGLGTSMIAAIYRPIAFVAAAWLCSAAFAADRVAPESPTPWQVDKHPFAAKRANEAFSGFACGTSGMCALAVDEGRQGAFMRIKGERLVYVGEPFTFSGVEKELDAEAAAVDGDYFYVAGSHAAKRETCCDNSDSRRVYRLTADESGHIGTMAHSERLWDAMRGLPELASYAVPGDCRCDRAPGRNRIDIEGMAAANGRLFFALRAPNVEGNGYIVSVDARALFEGGDLRPSLATVRLGANKGFRDLAIANGEALALVGPSDAVSPADYSIIELRGLTTGVAVQPRELAALDLQNSPRDKKNNPIKPEAVTALDATPERFRLLVLSDGGEDGAPLVFNIPRKP</sequence>
<feature type="domain" description="DUF3616" evidence="2">
    <location>
        <begin position="116"/>
        <end position="158"/>
    </location>
</feature>
<accession>A0ABX6EHN7</accession>
<reference evidence="4" key="1">
    <citation type="submission" date="2019-09" db="EMBL/GenBank/DDBJ databases">
        <title>Isolation and complete genome sequencing of Methylocystis species.</title>
        <authorList>
            <person name="Rumah B.L."/>
            <person name="Stead C.E."/>
            <person name="Stevens B.C."/>
            <person name="Minton N.P."/>
            <person name="Grosse-Honebrink A."/>
            <person name="Zhang Y."/>
        </authorList>
    </citation>
    <scope>NUCLEOTIDE SEQUENCE [LARGE SCALE GENOMIC DNA]</scope>
    <source>
        <strain evidence="4">BRCS1</strain>
    </source>
</reference>
<keyword evidence="1" id="KW-0472">Membrane</keyword>
<organism evidence="3 4">
    <name type="scientific">Methylocystis rosea</name>
    <dbReference type="NCBI Taxonomy" id="173366"/>
    <lineage>
        <taxon>Bacteria</taxon>
        <taxon>Pseudomonadati</taxon>
        <taxon>Pseudomonadota</taxon>
        <taxon>Alphaproteobacteria</taxon>
        <taxon>Hyphomicrobiales</taxon>
        <taxon>Methylocystaceae</taxon>
        <taxon>Methylocystis</taxon>
    </lineage>
</organism>
<feature type="transmembrane region" description="Helical" evidence="1">
    <location>
        <begin position="12"/>
        <end position="39"/>
    </location>
</feature>
<evidence type="ECO:0000256" key="1">
    <source>
        <dbReference type="SAM" id="Phobius"/>
    </source>
</evidence>
<keyword evidence="1" id="KW-0812">Transmembrane</keyword>
<dbReference type="Proteomes" id="UP000424673">
    <property type="component" value="Chromosome"/>
</dbReference>
<proteinExistence type="predicted"/>
<dbReference type="InterPro" id="IPR022060">
    <property type="entry name" value="DUF3616"/>
</dbReference>
<keyword evidence="4" id="KW-1185">Reference proteome</keyword>